<evidence type="ECO:0000313" key="2">
    <source>
        <dbReference type="Proteomes" id="UP000814033"/>
    </source>
</evidence>
<name>A0ACB8RG00_9AGAM</name>
<comment type="caution">
    <text evidence="1">The sequence shown here is derived from an EMBL/GenBank/DDBJ whole genome shotgun (WGS) entry which is preliminary data.</text>
</comment>
<evidence type="ECO:0000313" key="1">
    <source>
        <dbReference type="EMBL" id="KAI0043023.1"/>
    </source>
</evidence>
<gene>
    <name evidence="1" type="ORF">FA95DRAFT_1499228</name>
</gene>
<accession>A0ACB8RG00</accession>
<keyword evidence="2" id="KW-1185">Reference proteome</keyword>
<protein>
    <submittedName>
        <fullName evidence="1">Uncharacterized protein</fullName>
    </submittedName>
</protein>
<sequence length="235" mass="26224">MLYNEYAQEYDQKLVDRWKGDTDGILIFTGLFSTTVAAFIIESYKKLSVDSGDATVALLTQLVNQGTASSNGTQLPAPTPFQPFVPPTSAVRVNILWFLSFVMSLSCALAATLVQQWARHYLQMTQQRGPSPRQRARIRTYLFHGVQQSHIEDIVEFIPMPLHASVFLFFAGLVDFMVPINSSVGYTILAFVTVDAILYGLLTILPIAVRSSPYRTPLSKALWRPTHALILAVLR</sequence>
<feature type="non-terminal residue" evidence="1">
    <location>
        <position position="235"/>
    </location>
</feature>
<dbReference type="Proteomes" id="UP000814033">
    <property type="component" value="Unassembled WGS sequence"/>
</dbReference>
<proteinExistence type="predicted"/>
<dbReference type="EMBL" id="MU276036">
    <property type="protein sequence ID" value="KAI0043023.1"/>
    <property type="molecule type" value="Genomic_DNA"/>
</dbReference>
<reference evidence="1" key="2">
    <citation type="journal article" date="2022" name="New Phytol.">
        <title>Evolutionary transition to the ectomycorrhizal habit in the genomes of a hyperdiverse lineage of mushroom-forming fungi.</title>
        <authorList>
            <person name="Looney B."/>
            <person name="Miyauchi S."/>
            <person name="Morin E."/>
            <person name="Drula E."/>
            <person name="Courty P.E."/>
            <person name="Kohler A."/>
            <person name="Kuo A."/>
            <person name="LaButti K."/>
            <person name="Pangilinan J."/>
            <person name="Lipzen A."/>
            <person name="Riley R."/>
            <person name="Andreopoulos W."/>
            <person name="He G."/>
            <person name="Johnson J."/>
            <person name="Nolan M."/>
            <person name="Tritt A."/>
            <person name="Barry K.W."/>
            <person name="Grigoriev I.V."/>
            <person name="Nagy L.G."/>
            <person name="Hibbett D."/>
            <person name="Henrissat B."/>
            <person name="Matheny P.B."/>
            <person name="Labbe J."/>
            <person name="Martin F.M."/>
        </authorList>
    </citation>
    <scope>NUCLEOTIDE SEQUENCE</scope>
    <source>
        <strain evidence="1">FP105234-sp</strain>
    </source>
</reference>
<reference evidence="1" key="1">
    <citation type="submission" date="2021-02" db="EMBL/GenBank/DDBJ databases">
        <authorList>
            <consortium name="DOE Joint Genome Institute"/>
            <person name="Ahrendt S."/>
            <person name="Looney B.P."/>
            <person name="Miyauchi S."/>
            <person name="Morin E."/>
            <person name="Drula E."/>
            <person name="Courty P.E."/>
            <person name="Chicoki N."/>
            <person name="Fauchery L."/>
            <person name="Kohler A."/>
            <person name="Kuo A."/>
            <person name="Labutti K."/>
            <person name="Pangilinan J."/>
            <person name="Lipzen A."/>
            <person name="Riley R."/>
            <person name="Andreopoulos W."/>
            <person name="He G."/>
            <person name="Johnson J."/>
            <person name="Barry K.W."/>
            <person name="Grigoriev I.V."/>
            <person name="Nagy L."/>
            <person name="Hibbett D."/>
            <person name="Henrissat B."/>
            <person name="Matheny P.B."/>
            <person name="Labbe J."/>
            <person name="Martin F."/>
        </authorList>
    </citation>
    <scope>NUCLEOTIDE SEQUENCE</scope>
    <source>
        <strain evidence="1">FP105234-sp</strain>
    </source>
</reference>
<organism evidence="1 2">
    <name type="scientific">Auriscalpium vulgare</name>
    <dbReference type="NCBI Taxonomy" id="40419"/>
    <lineage>
        <taxon>Eukaryota</taxon>
        <taxon>Fungi</taxon>
        <taxon>Dikarya</taxon>
        <taxon>Basidiomycota</taxon>
        <taxon>Agaricomycotina</taxon>
        <taxon>Agaricomycetes</taxon>
        <taxon>Russulales</taxon>
        <taxon>Auriscalpiaceae</taxon>
        <taxon>Auriscalpium</taxon>
    </lineage>
</organism>